<dbReference type="InParanoid" id="C5KPL4"/>
<keyword evidence="2" id="KW-1185">Reference proteome</keyword>
<dbReference type="GeneID" id="9042550"/>
<evidence type="ECO:0000313" key="1">
    <source>
        <dbReference type="EMBL" id="EER13579.1"/>
    </source>
</evidence>
<organism evidence="2">
    <name type="scientific">Perkinsus marinus (strain ATCC 50983 / TXsc)</name>
    <dbReference type="NCBI Taxonomy" id="423536"/>
    <lineage>
        <taxon>Eukaryota</taxon>
        <taxon>Sar</taxon>
        <taxon>Alveolata</taxon>
        <taxon>Perkinsozoa</taxon>
        <taxon>Perkinsea</taxon>
        <taxon>Perkinsida</taxon>
        <taxon>Perkinsidae</taxon>
        <taxon>Perkinsus</taxon>
    </lineage>
</organism>
<dbReference type="EMBL" id="GG675136">
    <property type="protein sequence ID" value="EER13579.1"/>
    <property type="molecule type" value="Genomic_DNA"/>
</dbReference>
<dbReference type="AlphaFoldDB" id="C5KPL4"/>
<gene>
    <name evidence="1" type="ORF">Pmar_PMAR016694</name>
</gene>
<dbReference type="Proteomes" id="UP000007800">
    <property type="component" value="Unassembled WGS sequence"/>
</dbReference>
<sequence length="177" mass="19547">MEALLRLDMTTTMSIEERERRVLEDVARIQNNLVNLIIKKSKPMQLSESVREKEEVFTTVIKELTAQRECFNRLLPSSVSDDSSDTSGKNITTLSKMLYGSVDGSSSRPTVADTEGEDVRGEALGSVDLPGALAADLLKGVGALREADRAETTCKRKWTALLAELRAQQQNIKVTTF</sequence>
<protein>
    <submittedName>
        <fullName evidence="1">Uncharacterized protein</fullName>
    </submittedName>
</protein>
<name>C5KPL4_PERM5</name>
<dbReference type="RefSeq" id="XP_002781784.1">
    <property type="nucleotide sequence ID" value="XM_002781738.1"/>
</dbReference>
<reference evidence="1 2" key="1">
    <citation type="submission" date="2008-07" db="EMBL/GenBank/DDBJ databases">
        <authorList>
            <person name="El-Sayed N."/>
            <person name="Caler E."/>
            <person name="Inman J."/>
            <person name="Amedeo P."/>
            <person name="Hass B."/>
            <person name="Wortman J."/>
        </authorList>
    </citation>
    <scope>NUCLEOTIDE SEQUENCE [LARGE SCALE GENOMIC DNA]</scope>
    <source>
        <strain evidence="2">ATCC 50983 / TXsc</strain>
    </source>
</reference>
<accession>C5KPL4</accession>
<evidence type="ECO:0000313" key="2">
    <source>
        <dbReference type="Proteomes" id="UP000007800"/>
    </source>
</evidence>
<proteinExistence type="predicted"/>